<reference evidence="2 3" key="1">
    <citation type="journal article" date="2014" name="Nat. Commun.">
        <title>Multiple recent horizontal transfers of a large genomic region in cheese making fungi.</title>
        <authorList>
            <person name="Cheeseman K."/>
            <person name="Ropars J."/>
            <person name="Renault P."/>
            <person name="Dupont J."/>
            <person name="Gouzy J."/>
            <person name="Branca A."/>
            <person name="Abraham A.L."/>
            <person name="Ceppi M."/>
            <person name="Conseiller E."/>
            <person name="Debuchy R."/>
            <person name="Malagnac F."/>
            <person name="Goarin A."/>
            <person name="Silar P."/>
            <person name="Lacoste S."/>
            <person name="Sallet E."/>
            <person name="Bensimon A."/>
            <person name="Giraud T."/>
            <person name="Brygoo Y."/>
        </authorList>
    </citation>
    <scope>NUCLEOTIDE SEQUENCE [LARGE SCALE GENOMIC DNA]</scope>
    <source>
        <strain evidence="3">FM 013</strain>
    </source>
</reference>
<feature type="region of interest" description="Disordered" evidence="1">
    <location>
        <begin position="62"/>
        <end position="91"/>
    </location>
</feature>
<gene>
    <name evidence="2" type="ORF">PCAMFM013_S056g000024</name>
</gene>
<evidence type="ECO:0000256" key="1">
    <source>
        <dbReference type="SAM" id="MobiDB-lite"/>
    </source>
</evidence>
<evidence type="ECO:0000313" key="2">
    <source>
        <dbReference type="EMBL" id="CRL30651.1"/>
    </source>
</evidence>
<accession>A0A0G4PVW9</accession>
<keyword evidence="3" id="KW-1185">Reference proteome</keyword>
<sequence>MDKNKNEHSRGDPPVTSQHHTEDKALSLQDKGLVLLDEEQRSRQGSGHGFFRMQIDENSRVFNGDARGKRPDGTQLHMISGGSVKNKSTLINGDLDPEIFREIFGKDR</sequence>
<evidence type="ECO:0000313" key="3">
    <source>
        <dbReference type="Proteomes" id="UP000053732"/>
    </source>
</evidence>
<protein>
    <submittedName>
        <fullName evidence="2">Str. FM013</fullName>
    </submittedName>
</protein>
<name>A0A0G4PVW9_PENC3</name>
<proteinExistence type="predicted"/>
<organism evidence="2 3">
    <name type="scientific">Penicillium camemberti (strain FM 013)</name>
    <dbReference type="NCBI Taxonomy" id="1429867"/>
    <lineage>
        <taxon>Eukaryota</taxon>
        <taxon>Fungi</taxon>
        <taxon>Dikarya</taxon>
        <taxon>Ascomycota</taxon>
        <taxon>Pezizomycotina</taxon>
        <taxon>Eurotiomycetes</taxon>
        <taxon>Eurotiomycetidae</taxon>
        <taxon>Eurotiales</taxon>
        <taxon>Aspergillaceae</taxon>
        <taxon>Penicillium</taxon>
    </lineage>
</organism>
<feature type="region of interest" description="Disordered" evidence="1">
    <location>
        <begin position="1"/>
        <end position="31"/>
    </location>
</feature>
<dbReference type="Proteomes" id="UP000053732">
    <property type="component" value="Unassembled WGS sequence"/>
</dbReference>
<dbReference type="EMBL" id="HG793189">
    <property type="protein sequence ID" value="CRL30651.1"/>
    <property type="molecule type" value="Genomic_DNA"/>
</dbReference>
<feature type="compositionally biased region" description="Basic and acidic residues" evidence="1">
    <location>
        <begin position="1"/>
        <end position="11"/>
    </location>
</feature>
<dbReference type="AlphaFoldDB" id="A0A0G4PVW9"/>